<dbReference type="Gramene" id="rna45913">
    <property type="protein sequence ID" value="RHN39838.1"/>
    <property type="gene ID" value="gene45913"/>
</dbReference>
<dbReference type="PANTHER" id="PTHR34123:SF1">
    <property type="entry name" value="OS04G0578200 PROTEIN"/>
    <property type="match status" value="1"/>
</dbReference>
<proteinExistence type="predicted"/>
<dbReference type="Pfam" id="PF10184">
    <property type="entry name" value="DUF2358"/>
    <property type="match status" value="1"/>
</dbReference>
<reference evidence="1" key="1">
    <citation type="journal article" date="2018" name="Nat. Plants">
        <title>Whole-genome landscape of Medicago truncatula symbiotic genes.</title>
        <authorList>
            <person name="Pecrix Y."/>
            <person name="Gamas P."/>
            <person name="Carrere S."/>
        </authorList>
    </citation>
    <scope>NUCLEOTIDE SEQUENCE</scope>
    <source>
        <tissue evidence="1">Leaves</tissue>
    </source>
</reference>
<dbReference type="EMBL" id="PSQE01000008">
    <property type="protein sequence ID" value="RHN39838.1"/>
    <property type="molecule type" value="Genomic_DNA"/>
</dbReference>
<dbReference type="SUPFAM" id="SSF54427">
    <property type="entry name" value="NTF2-like"/>
    <property type="match status" value="1"/>
</dbReference>
<dbReference type="PANTHER" id="PTHR34123">
    <property type="entry name" value="OS04G0578200 PROTEIN"/>
    <property type="match status" value="1"/>
</dbReference>
<accession>A0A396GHG8</accession>
<dbReference type="InterPro" id="IPR018790">
    <property type="entry name" value="DUF2358"/>
</dbReference>
<organism evidence="1">
    <name type="scientific">Medicago truncatula</name>
    <name type="common">Barrel medic</name>
    <name type="synonym">Medicago tribuloides</name>
    <dbReference type="NCBI Taxonomy" id="3880"/>
    <lineage>
        <taxon>Eukaryota</taxon>
        <taxon>Viridiplantae</taxon>
        <taxon>Streptophyta</taxon>
        <taxon>Embryophyta</taxon>
        <taxon>Tracheophyta</taxon>
        <taxon>Spermatophyta</taxon>
        <taxon>Magnoliopsida</taxon>
        <taxon>eudicotyledons</taxon>
        <taxon>Gunneridae</taxon>
        <taxon>Pentapetalae</taxon>
        <taxon>rosids</taxon>
        <taxon>fabids</taxon>
        <taxon>Fabales</taxon>
        <taxon>Fabaceae</taxon>
        <taxon>Papilionoideae</taxon>
        <taxon>50 kb inversion clade</taxon>
        <taxon>NPAAA clade</taxon>
        <taxon>Hologalegina</taxon>
        <taxon>IRL clade</taxon>
        <taxon>Trifolieae</taxon>
        <taxon>Medicago</taxon>
    </lineage>
</organism>
<dbReference type="Proteomes" id="UP000265566">
    <property type="component" value="Chromosome 8"/>
</dbReference>
<protein>
    <submittedName>
        <fullName evidence="1">Putative NTF2-like domain-containing protein</fullName>
    </submittedName>
</protein>
<sequence length="228" mass="26501">MAFSAISINTTHNHHHSSLFFAPKHQHHRNNTKIHRFQIQCNGTNQNQESQPQTNAFLKVAWYSSELLGIAASAFRSPSDEEEASPPQRLLQTIDRASVVDTIKQDFQRSYFVTGDLTLNAYEEDCEFADPAGSFKGLQRFKRNCTNFGSLLEKSTMNLMKWEDFEDKGIGHWRFSCILSFPWRPILSATGYTEYYFDTQSGKVYRHVEHWNGFSLKDYVTRWLKLSR</sequence>
<gene>
    <name evidence="1" type="ORF">MtrunA17_Chr8g0348281</name>
</gene>
<name>A0A396GHG8_MEDTR</name>
<comment type="caution">
    <text evidence="1">The sequence shown here is derived from an EMBL/GenBank/DDBJ whole genome shotgun (WGS) entry which is preliminary data.</text>
</comment>
<evidence type="ECO:0000313" key="1">
    <source>
        <dbReference type="EMBL" id="RHN39838.1"/>
    </source>
</evidence>
<dbReference type="InterPro" id="IPR032710">
    <property type="entry name" value="NTF2-like_dom_sf"/>
</dbReference>
<dbReference type="AlphaFoldDB" id="A0A396GHG8"/>